<dbReference type="InterPro" id="IPR001633">
    <property type="entry name" value="EAL_dom"/>
</dbReference>
<evidence type="ECO:0000259" key="5">
    <source>
        <dbReference type="PROSITE" id="PS50887"/>
    </source>
</evidence>
<dbReference type="InterPro" id="IPR035965">
    <property type="entry name" value="PAS-like_dom_sf"/>
</dbReference>
<accession>A0A432ZDF8</accession>
<dbReference type="OrthoDB" id="9816034at2"/>
<dbReference type="NCBIfam" id="TIGR00254">
    <property type="entry name" value="GGDEF"/>
    <property type="match status" value="1"/>
</dbReference>
<dbReference type="CDD" id="cd01948">
    <property type="entry name" value="EAL"/>
    <property type="match status" value="1"/>
</dbReference>
<evidence type="ECO:0000259" key="3">
    <source>
        <dbReference type="PROSITE" id="PS50113"/>
    </source>
</evidence>
<dbReference type="InterPro" id="IPR052155">
    <property type="entry name" value="Biofilm_reg_signaling"/>
</dbReference>
<comment type="caution">
    <text evidence="6">The sequence shown here is derived from an EMBL/GenBank/DDBJ whole genome shotgun (WGS) entry which is preliminary data.</text>
</comment>
<dbReference type="PANTHER" id="PTHR44757:SF2">
    <property type="entry name" value="BIOFILM ARCHITECTURE MAINTENANCE PROTEIN MBAA"/>
    <property type="match status" value="1"/>
</dbReference>
<dbReference type="Gene3D" id="3.40.190.10">
    <property type="entry name" value="Periplasmic binding protein-like II"/>
    <property type="match status" value="2"/>
</dbReference>
<dbReference type="Gene3D" id="3.30.70.270">
    <property type="match status" value="1"/>
</dbReference>
<keyword evidence="7" id="KW-1185">Reference proteome</keyword>
<dbReference type="SUPFAM" id="SSF55785">
    <property type="entry name" value="PYP-like sensor domain (PAS domain)"/>
    <property type="match status" value="1"/>
</dbReference>
<dbReference type="Pfam" id="PF00563">
    <property type="entry name" value="EAL"/>
    <property type="match status" value="1"/>
</dbReference>
<dbReference type="CDD" id="cd01949">
    <property type="entry name" value="GGDEF"/>
    <property type="match status" value="1"/>
</dbReference>
<dbReference type="CDD" id="cd00130">
    <property type="entry name" value="PAS"/>
    <property type="match status" value="1"/>
</dbReference>
<dbReference type="SUPFAM" id="SSF55073">
    <property type="entry name" value="Nucleotide cyclase"/>
    <property type="match status" value="1"/>
</dbReference>
<name>A0A432ZDF8_9GAMM</name>
<feature type="signal peptide" evidence="1">
    <location>
        <begin position="1"/>
        <end position="22"/>
    </location>
</feature>
<dbReference type="SMART" id="SM00267">
    <property type="entry name" value="GGDEF"/>
    <property type="match status" value="1"/>
</dbReference>
<feature type="domain" description="PAS" evidence="2">
    <location>
        <begin position="295"/>
        <end position="365"/>
    </location>
</feature>
<evidence type="ECO:0000259" key="4">
    <source>
        <dbReference type="PROSITE" id="PS50883"/>
    </source>
</evidence>
<dbReference type="InterPro" id="IPR000700">
    <property type="entry name" value="PAS-assoc_C"/>
</dbReference>
<dbReference type="SMART" id="SM00091">
    <property type="entry name" value="PAS"/>
    <property type="match status" value="1"/>
</dbReference>
<dbReference type="RefSeq" id="WP_126784726.1">
    <property type="nucleotide sequence ID" value="NZ_PIQF01000002.1"/>
</dbReference>
<dbReference type="SUPFAM" id="SSF141868">
    <property type="entry name" value="EAL domain-like"/>
    <property type="match status" value="1"/>
</dbReference>
<keyword evidence="1" id="KW-0732">Signal</keyword>
<dbReference type="SMART" id="SM00062">
    <property type="entry name" value="PBPb"/>
    <property type="match status" value="1"/>
</dbReference>
<dbReference type="InterPro" id="IPR043128">
    <property type="entry name" value="Rev_trsase/Diguanyl_cyclase"/>
</dbReference>
<dbReference type="Proteomes" id="UP000287908">
    <property type="component" value="Unassembled WGS sequence"/>
</dbReference>
<dbReference type="InterPro" id="IPR000160">
    <property type="entry name" value="GGDEF_dom"/>
</dbReference>
<evidence type="ECO:0000313" key="7">
    <source>
        <dbReference type="Proteomes" id="UP000287908"/>
    </source>
</evidence>
<evidence type="ECO:0000256" key="1">
    <source>
        <dbReference type="SAM" id="SignalP"/>
    </source>
</evidence>
<gene>
    <name evidence="6" type="ORF">CWI81_07730</name>
</gene>
<feature type="chain" id="PRO_5019447103" evidence="1">
    <location>
        <begin position="23"/>
        <end position="849"/>
    </location>
</feature>
<reference evidence="6 7" key="1">
    <citation type="journal article" date="2011" name="Front. Microbiol.">
        <title>Genomic signatures of strain selection and enhancement in Bacillus atrophaeus var. globigii, a historical biowarfare simulant.</title>
        <authorList>
            <person name="Gibbons H.S."/>
            <person name="Broomall S.M."/>
            <person name="McNew L.A."/>
            <person name="Daligault H."/>
            <person name="Chapman C."/>
            <person name="Bruce D."/>
            <person name="Karavis M."/>
            <person name="Krepps M."/>
            <person name="McGregor P.A."/>
            <person name="Hong C."/>
            <person name="Park K.H."/>
            <person name="Akmal A."/>
            <person name="Feldman A."/>
            <person name="Lin J.S."/>
            <person name="Chang W.E."/>
            <person name="Higgs B.W."/>
            <person name="Demirev P."/>
            <person name="Lindquist J."/>
            <person name="Liem A."/>
            <person name="Fochler E."/>
            <person name="Read T.D."/>
            <person name="Tapia R."/>
            <person name="Johnson S."/>
            <person name="Bishop-Lilly K.A."/>
            <person name="Detter C."/>
            <person name="Han C."/>
            <person name="Sozhamannan S."/>
            <person name="Rosenzweig C.N."/>
            <person name="Skowronski E.W."/>
        </authorList>
    </citation>
    <scope>NUCLEOTIDE SEQUENCE [LARGE SCALE GENOMIC DNA]</scope>
    <source>
        <strain evidence="6 7">CL-SP19</strain>
    </source>
</reference>
<dbReference type="InterPro" id="IPR029787">
    <property type="entry name" value="Nucleotide_cyclase"/>
</dbReference>
<dbReference type="PROSITE" id="PS50113">
    <property type="entry name" value="PAC"/>
    <property type="match status" value="1"/>
</dbReference>
<dbReference type="InterPro" id="IPR001638">
    <property type="entry name" value="Solute-binding_3/MltF_N"/>
</dbReference>
<feature type="domain" description="PAC" evidence="3">
    <location>
        <begin position="369"/>
        <end position="421"/>
    </location>
</feature>
<dbReference type="Gene3D" id="3.20.20.450">
    <property type="entry name" value="EAL domain"/>
    <property type="match status" value="1"/>
</dbReference>
<dbReference type="SUPFAM" id="SSF53850">
    <property type="entry name" value="Periplasmic binding protein-like II"/>
    <property type="match status" value="1"/>
</dbReference>
<dbReference type="Pfam" id="PF08448">
    <property type="entry name" value="PAS_4"/>
    <property type="match status" value="1"/>
</dbReference>
<sequence length="849" mass="95938">MKTISVSVWLLLLLLTTGFSNAAHSQSREVVVGVYHNPPKLFLADETISGIHGDLLTHIAQQHDWEITVRECHWSQCLEWLQDGQLDLLPDVADEPSRRQLFDFHQEPALLSWSQLYASAGQQISSLLDLEGKRVAVLSDSVQQKYLNNLASSFDLEIDMFFVDSYAEGFAAIKDGKVDAVATNQFYGNQQVAQSSVAMTPIMFLPNKLYFATAAGKNGDLLAAIDNELIQLKSDSDSVYYNILDRWNAQPESFVLPNWVWPVGAALLLLSLFLLAFNRLLKKAVKEKTRALSDSEHKLETILNSVDAYIFIKNPELKYQYVNKKVAELFGRRAEEIIGLKDSDFFAKETAQQLADNDQQVIKTGRRMARHEFNQIPGESTQRAFWSVKVALQDSKGKTIGLCGISTDISEYEELKSQLEELAYFDVLTGLANRRLLLEKVDYLYQHSDSQRENALVVLDIDKFKNINDALGHELGDILLQQFASRLEQVMQPHELAGRLASDEFFILLQQLPVEHETRQNYLQQRLQQFRSQLDQPYQLGAKTQGVSVSLGVSFFDESTTADSLLKAVDLAMSKAKSMGGGVTQFFNQGLQHAFNRQLRLENELRLAIQHKDLVIYLQPQFEQRGSNTECIGFEALLRWQHKQLGTVSPAEFIPVAELTGQMPALHSLVLEQSVAALQRLQTRSEYQRCTVAVNVSASQFKQSNFLQELEQLLSNSPYAKNLELELTENILVDDIEGTAELMDVLNNQGLQFSLDDFGTGYSSLSYLKRLPLRQLKIDQSFVRDLLNDAHDAAIVRTIIALAKSLGLEVLAEGVETDEQRQKLLTLGCKRYQGYLLGRPQPLEYWLNQ</sequence>
<dbReference type="InterPro" id="IPR035919">
    <property type="entry name" value="EAL_sf"/>
</dbReference>
<dbReference type="SMART" id="SM00052">
    <property type="entry name" value="EAL"/>
    <property type="match status" value="1"/>
</dbReference>
<evidence type="ECO:0000313" key="6">
    <source>
        <dbReference type="EMBL" id="RUO76003.1"/>
    </source>
</evidence>
<protein>
    <submittedName>
        <fullName evidence="6">Signal protein</fullName>
    </submittedName>
</protein>
<feature type="domain" description="EAL" evidence="4">
    <location>
        <begin position="598"/>
        <end position="849"/>
    </location>
</feature>
<dbReference type="PANTHER" id="PTHR44757">
    <property type="entry name" value="DIGUANYLATE CYCLASE DGCP"/>
    <property type="match status" value="1"/>
</dbReference>
<dbReference type="Pfam" id="PF00990">
    <property type="entry name" value="GGDEF"/>
    <property type="match status" value="1"/>
</dbReference>
<dbReference type="InterPro" id="IPR000014">
    <property type="entry name" value="PAS"/>
</dbReference>
<feature type="domain" description="GGDEF" evidence="5">
    <location>
        <begin position="452"/>
        <end position="589"/>
    </location>
</feature>
<dbReference type="PROSITE" id="PS50112">
    <property type="entry name" value="PAS"/>
    <property type="match status" value="1"/>
</dbReference>
<dbReference type="EMBL" id="PIQF01000002">
    <property type="protein sequence ID" value="RUO76003.1"/>
    <property type="molecule type" value="Genomic_DNA"/>
</dbReference>
<organism evidence="6 7">
    <name type="scientific">Idiomarina seosinensis</name>
    <dbReference type="NCBI Taxonomy" id="281739"/>
    <lineage>
        <taxon>Bacteria</taxon>
        <taxon>Pseudomonadati</taxon>
        <taxon>Pseudomonadota</taxon>
        <taxon>Gammaproteobacteria</taxon>
        <taxon>Alteromonadales</taxon>
        <taxon>Idiomarinaceae</taxon>
        <taxon>Idiomarina</taxon>
    </lineage>
</organism>
<dbReference type="AlphaFoldDB" id="A0A432ZDF8"/>
<dbReference type="PROSITE" id="PS50883">
    <property type="entry name" value="EAL"/>
    <property type="match status" value="1"/>
</dbReference>
<dbReference type="NCBIfam" id="TIGR00229">
    <property type="entry name" value="sensory_box"/>
    <property type="match status" value="1"/>
</dbReference>
<dbReference type="Pfam" id="PF00497">
    <property type="entry name" value="SBP_bac_3"/>
    <property type="match status" value="1"/>
</dbReference>
<proteinExistence type="predicted"/>
<dbReference type="PROSITE" id="PS50887">
    <property type="entry name" value="GGDEF"/>
    <property type="match status" value="1"/>
</dbReference>
<dbReference type="Gene3D" id="3.30.450.20">
    <property type="entry name" value="PAS domain"/>
    <property type="match status" value="1"/>
</dbReference>
<evidence type="ECO:0000259" key="2">
    <source>
        <dbReference type="PROSITE" id="PS50112"/>
    </source>
</evidence>
<dbReference type="InterPro" id="IPR013656">
    <property type="entry name" value="PAS_4"/>
</dbReference>